<keyword evidence="6" id="KW-0165">Cleavage on pair of basic residues</keyword>
<dbReference type="PANTHER" id="PTHR10541">
    <property type="entry name" value="PARATHYROID HORMONE"/>
    <property type="match status" value="1"/>
</dbReference>
<dbReference type="Proteomes" id="UP000694398">
    <property type="component" value="Unassembled WGS sequence"/>
</dbReference>
<dbReference type="GO" id="GO:0071864">
    <property type="term" value="P:positive regulation of cell proliferation in bone marrow"/>
    <property type="evidence" value="ECO:0007669"/>
    <property type="project" value="Ensembl"/>
</dbReference>
<evidence type="ECO:0000256" key="4">
    <source>
        <dbReference type="ARBA" id="ARBA00022135"/>
    </source>
</evidence>
<evidence type="ECO:0000256" key="6">
    <source>
        <dbReference type="ARBA" id="ARBA00022685"/>
    </source>
</evidence>
<evidence type="ECO:0000313" key="11">
    <source>
        <dbReference type="Ensembl" id="ENSCLAP00000024997.1"/>
    </source>
</evidence>
<name>A0A8C2WBF4_CHILA</name>
<evidence type="ECO:0000256" key="9">
    <source>
        <dbReference type="ARBA" id="ARBA00093407"/>
    </source>
</evidence>
<dbReference type="PROSITE" id="PS00335">
    <property type="entry name" value="PARATHYROID"/>
    <property type="match status" value="1"/>
</dbReference>
<dbReference type="InterPro" id="IPR003625">
    <property type="entry name" value="PTH"/>
</dbReference>
<dbReference type="PIRSF" id="PIRSF001832">
    <property type="entry name" value="PTH"/>
    <property type="match status" value="1"/>
</dbReference>
<sequence length="118" mass="13164">MVKMMSANDMAKVMIVMLAICFLTKTDGKPLKKRSVSEIQLMHNMGKHLATKARLEWLLNKLQEVKNFVSLANSLITKEGGSQRSPKKEDNVLVDSYQKSLGEADKADVDVLVKAKSQ</sequence>
<comment type="similarity">
    <text evidence="2 10">Belongs to the parathyroid hormone family.</text>
</comment>
<evidence type="ECO:0000256" key="8">
    <source>
        <dbReference type="ARBA" id="ARBA00022729"/>
    </source>
</evidence>
<evidence type="ECO:0000256" key="10">
    <source>
        <dbReference type="PIRNR" id="PIRNR001832"/>
    </source>
</evidence>
<dbReference type="GO" id="GO:0010960">
    <property type="term" value="P:magnesium ion homeostasis"/>
    <property type="evidence" value="ECO:0007669"/>
    <property type="project" value="Ensembl"/>
</dbReference>
<dbReference type="GO" id="GO:0006366">
    <property type="term" value="P:transcription by RNA polymerase II"/>
    <property type="evidence" value="ECO:0007669"/>
    <property type="project" value="Ensembl"/>
</dbReference>
<dbReference type="GO" id="GO:0005179">
    <property type="term" value="F:hormone activity"/>
    <property type="evidence" value="ECO:0007669"/>
    <property type="project" value="UniProtKB-KW"/>
</dbReference>
<dbReference type="GO" id="GO:0010629">
    <property type="term" value="P:negative regulation of gene expression"/>
    <property type="evidence" value="ECO:0007669"/>
    <property type="project" value="Ensembl"/>
</dbReference>
<dbReference type="GO" id="GO:0045725">
    <property type="term" value="P:positive regulation of glycogen biosynthetic process"/>
    <property type="evidence" value="ECO:0007669"/>
    <property type="project" value="Ensembl"/>
</dbReference>
<dbReference type="GO" id="GO:0007189">
    <property type="term" value="P:adenylate cyclase-activating G protein-coupled receptor signaling pathway"/>
    <property type="evidence" value="ECO:0007669"/>
    <property type="project" value="Ensembl"/>
</dbReference>
<evidence type="ECO:0000256" key="7">
    <source>
        <dbReference type="ARBA" id="ARBA00022702"/>
    </source>
</evidence>
<dbReference type="GO" id="GO:0009967">
    <property type="term" value="P:positive regulation of signal transduction"/>
    <property type="evidence" value="ECO:0007669"/>
    <property type="project" value="Ensembl"/>
</dbReference>
<dbReference type="GeneTree" id="ENSGT00390000018603"/>
<dbReference type="AlphaFoldDB" id="A0A8C2WBF4"/>
<dbReference type="GO" id="GO:0007267">
    <property type="term" value="P:cell-cell signaling"/>
    <property type="evidence" value="ECO:0007669"/>
    <property type="project" value="TreeGrafter"/>
</dbReference>
<comment type="function">
    <text evidence="9 10">Parathyroid hormone elevates calcium level by dissolving the salts in bone and preventing their renal excretion. Acts by binding to its receptor, PTH1R, activating G protein-coupled receptor signaling. Stimulates [1-14C]-2-deoxy-D-glucose (2DG) transport and glycogen synthesis in osteoblastic cells.</text>
</comment>
<dbReference type="GO" id="GO:0071866">
    <property type="term" value="P:negative regulation of apoptotic process in bone marrow cell"/>
    <property type="evidence" value="ECO:0007669"/>
    <property type="project" value="Ensembl"/>
</dbReference>
<keyword evidence="5" id="KW-0964">Secreted</keyword>
<keyword evidence="8" id="KW-0732">Signal</keyword>
<dbReference type="GO" id="GO:0051428">
    <property type="term" value="F:peptide hormone receptor binding"/>
    <property type="evidence" value="ECO:0007669"/>
    <property type="project" value="Ensembl"/>
</dbReference>
<dbReference type="GO" id="GO:0030501">
    <property type="term" value="P:positive regulation of bone mineralization"/>
    <property type="evidence" value="ECO:0007669"/>
    <property type="project" value="Ensembl"/>
</dbReference>
<dbReference type="GO" id="GO:0046326">
    <property type="term" value="P:positive regulation of D-glucose import"/>
    <property type="evidence" value="ECO:0007669"/>
    <property type="project" value="UniProtKB-UniRule"/>
</dbReference>
<dbReference type="GO" id="GO:0031857">
    <property type="term" value="F:type 1 parathyroid hormone receptor binding"/>
    <property type="evidence" value="ECO:0007669"/>
    <property type="project" value="Ensembl"/>
</dbReference>
<dbReference type="InterPro" id="IPR001415">
    <property type="entry name" value="PTH/PTH-rel"/>
</dbReference>
<evidence type="ECO:0000256" key="3">
    <source>
        <dbReference type="ARBA" id="ARBA00011605"/>
    </source>
</evidence>
<dbReference type="GO" id="GO:0048873">
    <property type="term" value="P:homeostasis of number of cells within a tissue"/>
    <property type="evidence" value="ECO:0007669"/>
    <property type="project" value="Ensembl"/>
</dbReference>
<accession>A0A8C2WBF4</accession>
<keyword evidence="12" id="KW-1185">Reference proteome</keyword>
<dbReference type="OMA" id="MKLQDVH"/>
<dbReference type="Ensembl" id="ENSCLAT00000025241.1">
    <property type="protein sequence ID" value="ENSCLAP00000024997.1"/>
    <property type="gene ID" value="ENSCLAG00000017158.1"/>
</dbReference>
<evidence type="ECO:0000256" key="1">
    <source>
        <dbReference type="ARBA" id="ARBA00004613"/>
    </source>
</evidence>
<evidence type="ECO:0000313" key="12">
    <source>
        <dbReference type="Proteomes" id="UP000694398"/>
    </source>
</evidence>
<protein>
    <recommendedName>
        <fullName evidence="4 10">Parathyroid hormone</fullName>
        <shortName evidence="10">PTH</shortName>
    </recommendedName>
</protein>
<proteinExistence type="inferred from homology"/>
<organism evidence="11 12">
    <name type="scientific">Chinchilla lanigera</name>
    <name type="common">Long-tailed chinchilla</name>
    <name type="synonym">Chinchilla villidera</name>
    <dbReference type="NCBI Taxonomy" id="34839"/>
    <lineage>
        <taxon>Eukaryota</taxon>
        <taxon>Metazoa</taxon>
        <taxon>Chordata</taxon>
        <taxon>Craniata</taxon>
        <taxon>Vertebrata</taxon>
        <taxon>Euteleostomi</taxon>
        <taxon>Mammalia</taxon>
        <taxon>Eutheria</taxon>
        <taxon>Euarchontoglires</taxon>
        <taxon>Glires</taxon>
        <taxon>Rodentia</taxon>
        <taxon>Hystricomorpha</taxon>
        <taxon>Chinchillidae</taxon>
        <taxon>Chinchilla</taxon>
    </lineage>
</organism>
<comment type="subunit">
    <text evidence="3">Interacts with PTH1R (via N-terminal extracellular domain).</text>
</comment>
<comment type="subcellular location">
    <subcellularLocation>
        <location evidence="1">Secreted</location>
    </subcellularLocation>
</comment>
<evidence type="ECO:0000256" key="5">
    <source>
        <dbReference type="ARBA" id="ARBA00022525"/>
    </source>
</evidence>
<dbReference type="GeneID" id="102020327"/>
<dbReference type="GO" id="GO:0005615">
    <property type="term" value="C:extracellular space"/>
    <property type="evidence" value="ECO:0007669"/>
    <property type="project" value="Ensembl"/>
</dbReference>
<dbReference type="SMART" id="SM00087">
    <property type="entry name" value="PTH"/>
    <property type="match status" value="1"/>
</dbReference>
<dbReference type="GO" id="GO:0006874">
    <property type="term" value="P:intracellular calcium ion homeostasis"/>
    <property type="evidence" value="ECO:0007669"/>
    <property type="project" value="Ensembl"/>
</dbReference>
<dbReference type="CTD" id="5741"/>
<dbReference type="OrthoDB" id="9890537at2759"/>
<gene>
    <name evidence="11" type="primary">PTH</name>
</gene>
<reference evidence="11" key="2">
    <citation type="submission" date="2025-09" db="UniProtKB">
        <authorList>
            <consortium name="Ensembl"/>
        </authorList>
    </citation>
    <scope>IDENTIFICATION</scope>
</reference>
<reference evidence="11" key="1">
    <citation type="submission" date="2025-08" db="UniProtKB">
        <authorList>
            <consortium name="Ensembl"/>
        </authorList>
    </citation>
    <scope>IDENTIFICATION</scope>
</reference>
<dbReference type="GO" id="GO:0090290">
    <property type="term" value="P:positive regulation of osteoclast proliferation"/>
    <property type="evidence" value="ECO:0007669"/>
    <property type="project" value="Ensembl"/>
</dbReference>
<dbReference type="GO" id="GO:0055062">
    <property type="term" value="P:phosphate ion homeostasis"/>
    <property type="evidence" value="ECO:0007669"/>
    <property type="project" value="Ensembl"/>
</dbReference>
<dbReference type="GO" id="GO:0060732">
    <property type="term" value="P:positive regulation of inositol phosphate biosynthetic process"/>
    <property type="evidence" value="ECO:0007669"/>
    <property type="project" value="Ensembl"/>
</dbReference>
<evidence type="ECO:0000256" key="2">
    <source>
        <dbReference type="ARBA" id="ARBA00006307"/>
    </source>
</evidence>
<dbReference type="PANTHER" id="PTHR10541:SF2">
    <property type="entry name" value="PARATHYROID HORMONE"/>
    <property type="match status" value="1"/>
</dbReference>
<dbReference type="RefSeq" id="XP_005380380.1">
    <property type="nucleotide sequence ID" value="XM_005380323.2"/>
</dbReference>
<keyword evidence="7 10" id="KW-0372">Hormone</keyword>
<dbReference type="GO" id="GO:0045944">
    <property type="term" value="P:positive regulation of transcription by RNA polymerase II"/>
    <property type="evidence" value="ECO:0007669"/>
    <property type="project" value="Ensembl"/>
</dbReference>
<dbReference type="GO" id="GO:0030282">
    <property type="term" value="P:bone mineralization"/>
    <property type="evidence" value="ECO:0007669"/>
    <property type="project" value="Ensembl"/>
</dbReference>
<dbReference type="Pfam" id="PF01279">
    <property type="entry name" value="Parathyroid"/>
    <property type="match status" value="1"/>
</dbReference>